<dbReference type="Proteomes" id="UP000178450">
    <property type="component" value="Unassembled WGS sequence"/>
</dbReference>
<comment type="caution">
    <text evidence="2">The sequence shown here is derived from an EMBL/GenBank/DDBJ whole genome shotgun (WGS) entry which is preliminary data.</text>
</comment>
<evidence type="ECO:0000313" key="3">
    <source>
        <dbReference type="Proteomes" id="UP000178450"/>
    </source>
</evidence>
<accession>A0A1F7K9B0</accession>
<reference evidence="2 3" key="1">
    <citation type="journal article" date="2016" name="Nat. Commun.">
        <title>Thousands of microbial genomes shed light on interconnected biogeochemical processes in an aquifer system.</title>
        <authorList>
            <person name="Anantharaman K."/>
            <person name="Brown C.T."/>
            <person name="Hug L.A."/>
            <person name="Sharon I."/>
            <person name="Castelle C.J."/>
            <person name="Probst A.J."/>
            <person name="Thomas B.C."/>
            <person name="Singh A."/>
            <person name="Wilkins M.J."/>
            <person name="Karaoz U."/>
            <person name="Brodie E.L."/>
            <person name="Williams K.H."/>
            <person name="Hubbard S.S."/>
            <person name="Banfield J.F."/>
        </authorList>
    </citation>
    <scope>NUCLEOTIDE SEQUENCE [LARGE SCALE GENOMIC DNA]</scope>
</reference>
<protein>
    <submittedName>
        <fullName evidence="2">Uncharacterized protein</fullName>
    </submittedName>
</protein>
<dbReference type="AlphaFoldDB" id="A0A1F7K9B0"/>
<evidence type="ECO:0000313" key="2">
    <source>
        <dbReference type="EMBL" id="OGK64441.1"/>
    </source>
</evidence>
<gene>
    <name evidence="2" type="ORF">A2209_03970</name>
</gene>
<feature type="coiled-coil region" evidence="1">
    <location>
        <begin position="1"/>
        <end position="39"/>
    </location>
</feature>
<organism evidence="2 3">
    <name type="scientific">Candidatus Roizmanbacteria bacterium RIFOXYA1_FULL_41_12</name>
    <dbReference type="NCBI Taxonomy" id="1802082"/>
    <lineage>
        <taxon>Bacteria</taxon>
        <taxon>Candidatus Roizmaniibacteriota</taxon>
    </lineage>
</organism>
<keyword evidence="1" id="KW-0175">Coiled coil</keyword>
<dbReference type="EMBL" id="MGBG01000021">
    <property type="protein sequence ID" value="OGK64441.1"/>
    <property type="molecule type" value="Genomic_DNA"/>
</dbReference>
<evidence type="ECO:0000256" key="1">
    <source>
        <dbReference type="SAM" id="Coils"/>
    </source>
</evidence>
<sequence>MTDQEKEIKQTKAELKEQLDLKAKEVEELNNKLVRLEKKQELSVPANEIATQFFNPAVWAQMKGMAEVFAKSGALPPDINMPKTLMAIQAGYEMGMKPIESIKSFYFVKGTLNIFGAALTRRLREHGWVISFKDEQNKCTVTVTKGNESYNDSLTFEEAVRSGWTKTASGGLKPGWFEGANRKLKLRYGALSLVIKTYLAEVLGSATDIAEVAVDATQVISGEITPDKKLSLDPEQASKPMTDAQIATIKSLGCEIEEEMTYGQAAEMIKSLASKKK</sequence>
<proteinExistence type="predicted"/>
<name>A0A1F7K9B0_9BACT</name>